<accession>A0A1F5SVZ6</accession>
<dbReference type="Gene3D" id="3.30.450.20">
    <property type="entry name" value="PAS domain"/>
    <property type="match status" value="1"/>
</dbReference>
<comment type="catalytic activity">
    <reaction evidence="1">
        <text>ATP + protein L-histidine = ADP + protein N-phospho-L-histidine.</text>
        <dbReference type="EC" id="2.7.13.3"/>
    </reaction>
</comment>
<name>A0A1F5SVZ6_9BACT</name>
<keyword evidence="8" id="KW-1133">Transmembrane helix</keyword>
<dbReference type="PANTHER" id="PTHR45528:SF10">
    <property type="entry name" value="METHYL-ACCEPTING CHEMOTAXIS PROTEIN"/>
    <property type="match status" value="1"/>
</dbReference>
<dbReference type="EMBL" id="MFGJ01000008">
    <property type="protein sequence ID" value="OGF30908.1"/>
    <property type="molecule type" value="Genomic_DNA"/>
</dbReference>
<gene>
    <name evidence="9" type="ORF">A2478_00460</name>
</gene>
<protein>
    <recommendedName>
        <fullName evidence="3">histidine kinase</fullName>
        <ecNumber evidence="3">2.7.13.3</ecNumber>
    </recommendedName>
</protein>
<evidence type="ECO:0000256" key="2">
    <source>
        <dbReference type="ARBA" id="ARBA00004141"/>
    </source>
</evidence>
<keyword evidence="8" id="KW-0812">Transmembrane</keyword>
<evidence type="ECO:0000256" key="4">
    <source>
        <dbReference type="ARBA" id="ARBA00022553"/>
    </source>
</evidence>
<dbReference type="Proteomes" id="UP000179001">
    <property type="component" value="Unassembled WGS sequence"/>
</dbReference>
<keyword evidence="7 8" id="KW-0472">Membrane</keyword>
<proteinExistence type="predicted"/>
<organism evidence="9 10">
    <name type="scientific">Candidatus Falkowbacteria bacterium RIFOXYC2_FULL_36_12</name>
    <dbReference type="NCBI Taxonomy" id="1798002"/>
    <lineage>
        <taxon>Bacteria</taxon>
        <taxon>Candidatus Falkowiibacteriota</taxon>
    </lineage>
</organism>
<feature type="transmembrane region" description="Helical" evidence="8">
    <location>
        <begin position="258"/>
        <end position="279"/>
    </location>
</feature>
<reference evidence="9 10" key="1">
    <citation type="journal article" date="2016" name="Nat. Commun.">
        <title>Thousands of microbial genomes shed light on interconnected biogeochemical processes in an aquifer system.</title>
        <authorList>
            <person name="Anantharaman K."/>
            <person name="Brown C.T."/>
            <person name="Hug L.A."/>
            <person name="Sharon I."/>
            <person name="Castelle C.J."/>
            <person name="Probst A.J."/>
            <person name="Thomas B.C."/>
            <person name="Singh A."/>
            <person name="Wilkins M.J."/>
            <person name="Karaoz U."/>
            <person name="Brodie E.L."/>
            <person name="Williams K.H."/>
            <person name="Hubbard S.S."/>
            <person name="Banfield J.F."/>
        </authorList>
    </citation>
    <scope>NUCLEOTIDE SEQUENCE [LARGE SCALE GENOMIC DNA]</scope>
</reference>
<dbReference type="Gene3D" id="6.10.340.10">
    <property type="match status" value="1"/>
</dbReference>
<keyword evidence="4" id="KW-0597">Phosphoprotein</keyword>
<dbReference type="CDD" id="cd06225">
    <property type="entry name" value="HAMP"/>
    <property type="match status" value="1"/>
</dbReference>
<dbReference type="AlphaFoldDB" id="A0A1F5SVZ6"/>
<evidence type="ECO:0000256" key="5">
    <source>
        <dbReference type="ARBA" id="ARBA00022679"/>
    </source>
</evidence>
<dbReference type="EC" id="2.7.13.3" evidence="3"/>
<dbReference type="STRING" id="1798002.A2478_00460"/>
<comment type="subcellular location">
    <subcellularLocation>
        <location evidence="2">Membrane</location>
        <topology evidence="2">Multi-pass membrane protein</topology>
    </subcellularLocation>
</comment>
<evidence type="ECO:0000256" key="6">
    <source>
        <dbReference type="ARBA" id="ARBA00022777"/>
    </source>
</evidence>
<evidence type="ECO:0000313" key="10">
    <source>
        <dbReference type="Proteomes" id="UP000179001"/>
    </source>
</evidence>
<keyword evidence="6" id="KW-0418">Kinase</keyword>
<comment type="caution">
    <text evidence="9">The sequence shown here is derived from an EMBL/GenBank/DDBJ whole genome shotgun (WGS) entry which is preliminary data.</text>
</comment>
<evidence type="ECO:0000256" key="8">
    <source>
        <dbReference type="SAM" id="Phobius"/>
    </source>
</evidence>
<keyword evidence="5" id="KW-0808">Transferase</keyword>
<sequence length="352" mass="39462">MLFFLVAIIPLVISSGWAIYSLKQVQEKNLETIQLQIQQNINENIADYFQQKFEVTSVQVIQDNIGMVTDEQQRYVLQEILNKDSDIQEVSFINSRGVEGLLLTRSSDFVVTNKKYVGDQMFKRAIGGDYFLGRADEDQQNIIIATPVVNSLKTVVGVIKTKVKLKNLESFLPEVLVAPGAYAYIVDSDRNILAYLGEADLNNFDYSVIETDLLSGKSYIGLSSKIVSGSVSEIGNLNWLVVVEWPAVDIYQVMQVNLIQIGLVSLIALFIVVIVSLIYSNRVSNNLNKLIEGIKILSEGNTEFNLIIPTNDELEQIAENINQLVKKDGLKVHDSSLEDKIILKNQDLENKL</sequence>
<evidence type="ECO:0000256" key="1">
    <source>
        <dbReference type="ARBA" id="ARBA00000085"/>
    </source>
</evidence>
<dbReference type="PANTHER" id="PTHR45528">
    <property type="entry name" value="SENSOR HISTIDINE KINASE CPXA"/>
    <property type="match status" value="1"/>
</dbReference>
<dbReference type="GO" id="GO:0005886">
    <property type="term" value="C:plasma membrane"/>
    <property type="evidence" value="ECO:0007669"/>
    <property type="project" value="TreeGrafter"/>
</dbReference>
<evidence type="ECO:0000256" key="3">
    <source>
        <dbReference type="ARBA" id="ARBA00012438"/>
    </source>
</evidence>
<evidence type="ECO:0000256" key="7">
    <source>
        <dbReference type="ARBA" id="ARBA00023136"/>
    </source>
</evidence>
<evidence type="ECO:0000313" key="9">
    <source>
        <dbReference type="EMBL" id="OGF30908.1"/>
    </source>
</evidence>
<dbReference type="GO" id="GO:0000155">
    <property type="term" value="F:phosphorelay sensor kinase activity"/>
    <property type="evidence" value="ECO:0007669"/>
    <property type="project" value="TreeGrafter"/>
</dbReference>
<dbReference type="InterPro" id="IPR050398">
    <property type="entry name" value="HssS/ArlS-like"/>
</dbReference>